<dbReference type="InterPro" id="IPR011008">
    <property type="entry name" value="Dimeric_a/b-barrel"/>
</dbReference>
<evidence type="ECO:0000256" key="1">
    <source>
        <dbReference type="ARBA" id="ARBA00007689"/>
    </source>
</evidence>
<keyword evidence="4" id="KW-1185">Reference proteome</keyword>
<dbReference type="PANTHER" id="PTHR37828:SF1">
    <property type="entry name" value="YCII-RELATED DOMAIN-CONTAINING PROTEIN"/>
    <property type="match status" value="1"/>
</dbReference>
<dbReference type="PANTHER" id="PTHR37828">
    <property type="entry name" value="GSR2449 PROTEIN"/>
    <property type="match status" value="1"/>
</dbReference>
<dbReference type="SUPFAM" id="SSF54909">
    <property type="entry name" value="Dimeric alpha+beta barrel"/>
    <property type="match status" value="1"/>
</dbReference>
<sequence>MRYYAVFLPTLNQEKSQEYRAEHLTFLDEKRREGKIFANGRFPDGAGGLVIYRAGTLEEVEQWVKEDPYIIQGARGFDIHEWEMVTEAILPL</sequence>
<dbReference type="OrthoDB" id="162319at2"/>
<dbReference type="EMBL" id="PGUY01000033">
    <property type="protein sequence ID" value="PLT29789.1"/>
    <property type="molecule type" value="Genomic_DNA"/>
</dbReference>
<proteinExistence type="inferred from homology"/>
<name>A0A2N5M609_9BACI</name>
<accession>A0A2N5M609</accession>
<dbReference type="RefSeq" id="WP_101641990.1">
    <property type="nucleotide sequence ID" value="NZ_PGUY01000033.1"/>
</dbReference>
<organism evidence="3 4">
    <name type="scientific">Peribacillus deserti</name>
    <dbReference type="NCBI Taxonomy" id="673318"/>
    <lineage>
        <taxon>Bacteria</taxon>
        <taxon>Bacillati</taxon>
        <taxon>Bacillota</taxon>
        <taxon>Bacilli</taxon>
        <taxon>Bacillales</taxon>
        <taxon>Bacillaceae</taxon>
        <taxon>Peribacillus</taxon>
    </lineage>
</organism>
<dbReference type="AlphaFoldDB" id="A0A2N5M609"/>
<feature type="domain" description="YCII-related" evidence="2">
    <location>
        <begin position="12"/>
        <end position="82"/>
    </location>
</feature>
<gene>
    <name evidence="3" type="ORF">CUU66_10820</name>
</gene>
<dbReference type="Gene3D" id="3.30.70.1060">
    <property type="entry name" value="Dimeric alpha+beta barrel"/>
    <property type="match status" value="1"/>
</dbReference>
<reference evidence="3 4" key="1">
    <citation type="submission" date="2017-11" db="EMBL/GenBank/DDBJ databases">
        <title>Comparitive Functional Genomics of Dry Heat Resistant strains isolated from the Viking Spacecraft.</title>
        <authorList>
            <person name="Seuylemezian A."/>
            <person name="Cooper K."/>
            <person name="Vaishampayan P."/>
        </authorList>
    </citation>
    <scope>NUCLEOTIDE SEQUENCE [LARGE SCALE GENOMIC DNA]</scope>
    <source>
        <strain evidence="3 4">V1-29</strain>
    </source>
</reference>
<comment type="caution">
    <text evidence="3">The sequence shown here is derived from an EMBL/GenBank/DDBJ whole genome shotgun (WGS) entry which is preliminary data.</text>
</comment>
<evidence type="ECO:0000313" key="3">
    <source>
        <dbReference type="EMBL" id="PLT29789.1"/>
    </source>
</evidence>
<dbReference type="InterPro" id="IPR005545">
    <property type="entry name" value="YCII"/>
</dbReference>
<comment type="similarity">
    <text evidence="1">Belongs to the YciI family.</text>
</comment>
<evidence type="ECO:0000313" key="4">
    <source>
        <dbReference type="Proteomes" id="UP000234748"/>
    </source>
</evidence>
<dbReference type="Proteomes" id="UP000234748">
    <property type="component" value="Unassembled WGS sequence"/>
</dbReference>
<evidence type="ECO:0000259" key="2">
    <source>
        <dbReference type="Pfam" id="PF03795"/>
    </source>
</evidence>
<protein>
    <recommendedName>
        <fullName evidence="2">YCII-related domain-containing protein</fullName>
    </recommendedName>
</protein>
<dbReference type="Pfam" id="PF03795">
    <property type="entry name" value="YCII"/>
    <property type="match status" value="1"/>
</dbReference>